<organism evidence="4 5">
    <name type="scientific">Zemynaea arenosa</name>
    <dbReference type="NCBI Taxonomy" id="2561931"/>
    <lineage>
        <taxon>Bacteria</taxon>
        <taxon>Pseudomonadati</taxon>
        <taxon>Pseudomonadota</taxon>
        <taxon>Betaproteobacteria</taxon>
        <taxon>Burkholderiales</taxon>
        <taxon>Oxalobacteraceae</taxon>
        <taxon>Telluria group</taxon>
        <taxon>Zemynaea</taxon>
    </lineage>
</organism>
<evidence type="ECO:0000256" key="1">
    <source>
        <dbReference type="SAM" id="MobiDB-lite"/>
    </source>
</evidence>
<feature type="compositionally biased region" description="Basic and acidic residues" evidence="1">
    <location>
        <begin position="306"/>
        <end position="319"/>
    </location>
</feature>
<dbReference type="SMART" id="SM00240">
    <property type="entry name" value="FHA"/>
    <property type="match status" value="1"/>
</dbReference>
<keyword evidence="2" id="KW-0472">Membrane</keyword>
<dbReference type="AlphaFoldDB" id="A0A4Y9SEV5"/>
<dbReference type="InterPro" id="IPR000253">
    <property type="entry name" value="FHA_dom"/>
</dbReference>
<evidence type="ECO:0000313" key="4">
    <source>
        <dbReference type="EMBL" id="TFW21268.1"/>
    </source>
</evidence>
<feature type="transmembrane region" description="Helical" evidence="2">
    <location>
        <begin position="218"/>
        <end position="235"/>
    </location>
</feature>
<dbReference type="PROSITE" id="PS50006">
    <property type="entry name" value="FHA_DOMAIN"/>
    <property type="match status" value="1"/>
</dbReference>
<evidence type="ECO:0000259" key="3">
    <source>
        <dbReference type="PROSITE" id="PS50006"/>
    </source>
</evidence>
<dbReference type="OrthoDB" id="5762105at2"/>
<dbReference type="InterPro" id="IPR008984">
    <property type="entry name" value="SMAD_FHA_dom_sf"/>
</dbReference>
<dbReference type="Proteomes" id="UP000298438">
    <property type="component" value="Unassembled WGS sequence"/>
</dbReference>
<dbReference type="RefSeq" id="WP_135206932.1">
    <property type="nucleotide sequence ID" value="NZ_SPVF01000122.1"/>
</dbReference>
<evidence type="ECO:0000313" key="5">
    <source>
        <dbReference type="Proteomes" id="UP000298438"/>
    </source>
</evidence>
<keyword evidence="5" id="KW-1185">Reference proteome</keyword>
<evidence type="ECO:0000256" key="2">
    <source>
        <dbReference type="SAM" id="Phobius"/>
    </source>
</evidence>
<reference evidence="4 5" key="1">
    <citation type="submission" date="2019-03" db="EMBL/GenBank/DDBJ databases">
        <title>Draft Genome Sequence of Massilia arenosa sp. nov., a Novel Massilia Species Isolated from a Sandy-loam Maize Soil.</title>
        <authorList>
            <person name="Raths R."/>
            <person name="Peta V."/>
            <person name="Bucking H."/>
        </authorList>
    </citation>
    <scope>NUCLEOTIDE SEQUENCE [LARGE SCALE GENOMIC DNA]</scope>
    <source>
        <strain evidence="4 5">MC02</strain>
    </source>
</reference>
<accession>A0A4Y9SEV5</accession>
<dbReference type="SUPFAM" id="SSF49879">
    <property type="entry name" value="SMAD/FHA domain"/>
    <property type="match status" value="1"/>
</dbReference>
<keyword evidence="2" id="KW-0812">Transmembrane</keyword>
<dbReference type="Gene3D" id="2.60.200.20">
    <property type="match status" value="1"/>
</dbReference>
<dbReference type="Pfam" id="PF00498">
    <property type="entry name" value="FHA"/>
    <property type="match status" value="1"/>
</dbReference>
<feature type="domain" description="FHA" evidence="3">
    <location>
        <begin position="27"/>
        <end position="78"/>
    </location>
</feature>
<gene>
    <name evidence="4" type="ORF">E4L96_09280</name>
</gene>
<feature type="transmembrane region" description="Helical" evidence="2">
    <location>
        <begin position="152"/>
        <end position="176"/>
    </location>
</feature>
<feature type="transmembrane region" description="Helical" evidence="2">
    <location>
        <begin position="188"/>
        <end position="212"/>
    </location>
</feature>
<comment type="caution">
    <text evidence="4">The sequence shown here is derived from an EMBL/GenBank/DDBJ whole genome shotgun (WGS) entry which is preliminary data.</text>
</comment>
<dbReference type="EMBL" id="SPVF01000122">
    <property type="protein sequence ID" value="TFW21268.1"/>
    <property type="molecule type" value="Genomic_DNA"/>
</dbReference>
<protein>
    <submittedName>
        <fullName evidence="4">FHA domain-containing protein</fullName>
    </submittedName>
</protein>
<feature type="transmembrane region" description="Helical" evidence="2">
    <location>
        <begin position="242"/>
        <end position="263"/>
    </location>
</feature>
<feature type="region of interest" description="Disordered" evidence="1">
    <location>
        <begin position="306"/>
        <end position="325"/>
    </location>
</feature>
<keyword evidence="2" id="KW-1133">Transmembrane helix</keyword>
<feature type="transmembrane region" description="Helical" evidence="2">
    <location>
        <begin position="119"/>
        <end position="140"/>
    </location>
</feature>
<sequence length="325" mass="35942">MKAPFYVETIARNGEVLHRHVVPALPIRIGRGYDNDYIIDDDYVAANHAVVDLAEDGQQLVLRDLGSRNGIVHRGKRQQQVVVTGDTVVRMGHTMLRVRPSDFKVAPEMVDRTRHGWEGAAPGFVGMGLILAFALFALWINDTLAFQPIRYLQAAAFGIGAGLAWAGIWAVVNRLFGRHARLGRHLFILGSALAVLTLFQLGSSIVAYAFSLDALTRYSSHVAIAIACVMLFYHLATVKPQLVRRFAIGCTALFVLVSGLTLLSNVQRTGRLADDLYMSLVLPPSVRISPDHSVDEFMGQVQQLKPRLDQDRTKKVRGSDEDDEE</sequence>
<name>A0A4Y9SEV5_9BURK</name>
<proteinExistence type="predicted"/>